<evidence type="ECO:0000256" key="3">
    <source>
        <dbReference type="ARBA" id="ARBA00022980"/>
    </source>
</evidence>
<keyword evidence="2 5" id="KW-0862">Zinc</keyword>
<keyword evidence="5" id="KW-0479">Metal-binding</keyword>
<dbReference type="AlphaFoldDB" id="A0A2D6M1A0"/>
<name>A0A2D6M1A0_9ARCH</name>
<feature type="binding site" evidence="5">
    <location>
        <position position="42"/>
    </location>
    <ligand>
        <name>Zn(2+)</name>
        <dbReference type="ChEBI" id="CHEBI:29105"/>
    </ligand>
</feature>
<dbReference type="PANTHER" id="PTHR11594">
    <property type="entry name" value="40S RIBOSOMAL PROTEIN S27"/>
    <property type="match status" value="1"/>
</dbReference>
<dbReference type="InterPro" id="IPR023407">
    <property type="entry name" value="Ribosomal_eS27_Zn-bd_dom_sf"/>
</dbReference>
<dbReference type="InterPro" id="IPR000592">
    <property type="entry name" value="Ribosomal_eS27"/>
</dbReference>
<dbReference type="Proteomes" id="UP000226592">
    <property type="component" value="Unassembled WGS sequence"/>
</dbReference>
<proteinExistence type="inferred from homology"/>
<comment type="cofactor">
    <cofactor evidence="5">
        <name>Zn(2+)</name>
        <dbReference type="ChEBI" id="CHEBI:29105"/>
    </cofactor>
    <text evidence="5">Binds 1 zinc ion per subunit.</text>
</comment>
<accession>A0A2D6M1A0</accession>
<dbReference type="GO" id="GO:0005840">
    <property type="term" value="C:ribosome"/>
    <property type="evidence" value="ECO:0007669"/>
    <property type="project" value="UniProtKB-KW"/>
</dbReference>
<evidence type="ECO:0000256" key="4">
    <source>
        <dbReference type="ARBA" id="ARBA00023274"/>
    </source>
</evidence>
<feature type="binding site" evidence="5">
    <location>
        <position position="23"/>
    </location>
    <ligand>
        <name>Zn(2+)</name>
        <dbReference type="ChEBI" id="CHEBI:29105"/>
    </ligand>
</feature>
<dbReference type="InterPro" id="IPR011332">
    <property type="entry name" value="Ribosomal_zn-bd"/>
</dbReference>
<evidence type="ECO:0000256" key="1">
    <source>
        <dbReference type="ARBA" id="ARBA00010919"/>
    </source>
</evidence>
<dbReference type="Gene3D" id="2.20.25.100">
    <property type="entry name" value="Zn-binding ribosomal proteins"/>
    <property type="match status" value="1"/>
</dbReference>
<keyword evidence="5" id="KW-0863">Zinc-finger</keyword>
<dbReference type="GO" id="GO:0003735">
    <property type="term" value="F:structural constituent of ribosome"/>
    <property type="evidence" value="ECO:0007669"/>
    <property type="project" value="InterPro"/>
</dbReference>
<dbReference type="SUPFAM" id="SSF57829">
    <property type="entry name" value="Zn-binding ribosomal proteins"/>
    <property type="match status" value="1"/>
</dbReference>
<protein>
    <recommendedName>
        <fullName evidence="5">Small ribosomal subunit protein eS27</fullName>
    </recommendedName>
</protein>
<organism evidence="6 7">
    <name type="scientific">Candidatus Iainarchaeum sp</name>
    <dbReference type="NCBI Taxonomy" id="3101447"/>
    <lineage>
        <taxon>Archaea</taxon>
        <taxon>Candidatus Iainarchaeota</taxon>
        <taxon>Candidatus Iainarchaeia</taxon>
        <taxon>Candidatus Iainarchaeales</taxon>
        <taxon>Candidatus Iainarchaeaceae</taxon>
        <taxon>Candidatus Iainarchaeum</taxon>
    </lineage>
</organism>
<evidence type="ECO:0000256" key="2">
    <source>
        <dbReference type="ARBA" id="ARBA00022833"/>
    </source>
</evidence>
<evidence type="ECO:0000313" key="7">
    <source>
        <dbReference type="Proteomes" id="UP000226592"/>
    </source>
</evidence>
<dbReference type="GO" id="GO:0006412">
    <property type="term" value="P:translation"/>
    <property type="evidence" value="ECO:0007669"/>
    <property type="project" value="UniProtKB-UniRule"/>
</dbReference>
<dbReference type="NCBIfam" id="NF001629">
    <property type="entry name" value="PRK00415.1"/>
    <property type="match status" value="1"/>
</dbReference>
<feature type="binding site" evidence="5">
    <location>
        <position position="20"/>
    </location>
    <ligand>
        <name>Zn(2+)</name>
        <dbReference type="ChEBI" id="CHEBI:29105"/>
    </ligand>
</feature>
<feature type="zinc finger region" description="C4-type" evidence="5">
    <location>
        <begin position="20"/>
        <end position="42"/>
    </location>
</feature>
<dbReference type="GO" id="GO:1990904">
    <property type="term" value="C:ribonucleoprotein complex"/>
    <property type="evidence" value="ECO:0007669"/>
    <property type="project" value="UniProtKB-KW"/>
</dbReference>
<keyword evidence="4 5" id="KW-0687">Ribonucleoprotein</keyword>
<sequence length="64" mass="6978">MENNKLNVPKPKSTFLKVKCAGCGNEQTIFSNANKDVKCLACNNILAESRGGKIKLKAKVVKEL</sequence>
<keyword evidence="3 5" id="KW-0689">Ribosomal protein</keyword>
<comment type="similarity">
    <text evidence="1 5">Belongs to the eukaryotic ribosomal protein eS27 family.</text>
</comment>
<evidence type="ECO:0000256" key="5">
    <source>
        <dbReference type="HAMAP-Rule" id="MF_00371"/>
    </source>
</evidence>
<feature type="binding site" evidence="5">
    <location>
        <position position="39"/>
    </location>
    <ligand>
        <name>Zn(2+)</name>
        <dbReference type="ChEBI" id="CHEBI:29105"/>
    </ligand>
</feature>
<comment type="caution">
    <text evidence="6">The sequence shown here is derived from an EMBL/GenBank/DDBJ whole genome shotgun (WGS) entry which is preliminary data.</text>
</comment>
<dbReference type="Pfam" id="PF01667">
    <property type="entry name" value="Ribosomal_S27e"/>
    <property type="match status" value="1"/>
</dbReference>
<reference evidence="7" key="1">
    <citation type="submission" date="2017-09" db="EMBL/GenBank/DDBJ databases">
        <title>The Reconstruction of 2,631 Draft Metagenome-Assembled Genomes from the Global Oceans.</title>
        <authorList>
            <person name="Tully B.J."/>
            <person name="Graham E.D."/>
            <person name="Heidelberg J.F."/>
        </authorList>
    </citation>
    <scope>NUCLEOTIDE SEQUENCE [LARGE SCALE GENOMIC DNA]</scope>
</reference>
<dbReference type="GO" id="GO:0008270">
    <property type="term" value="F:zinc ion binding"/>
    <property type="evidence" value="ECO:0007669"/>
    <property type="project" value="UniProtKB-UniRule"/>
</dbReference>
<dbReference type="HAMAP" id="MF_00371">
    <property type="entry name" value="Ribosomal_eS27"/>
    <property type="match status" value="1"/>
</dbReference>
<evidence type="ECO:0000313" key="6">
    <source>
        <dbReference type="EMBL" id="MAG22195.1"/>
    </source>
</evidence>
<dbReference type="EMBL" id="NZBU01000009">
    <property type="protein sequence ID" value="MAG22195.1"/>
    <property type="molecule type" value="Genomic_DNA"/>
</dbReference>
<comment type="subunit">
    <text evidence="5">Part of the 30S ribosomal subunit.</text>
</comment>
<gene>
    <name evidence="5" type="primary">rps27e</name>
    <name evidence="6" type="ORF">CL943_02735</name>
</gene>